<evidence type="ECO:0000256" key="8">
    <source>
        <dbReference type="ARBA" id="ARBA00022801"/>
    </source>
</evidence>
<dbReference type="PANTHER" id="PTHR32060:SF31">
    <property type="entry name" value="CARBOXYL-TERMINAL-PROCESSING PEPTIDASE 1, CHLOROPLASTIC"/>
    <property type="match status" value="1"/>
</dbReference>
<evidence type="ECO:0000256" key="15">
    <source>
        <dbReference type="ARBA" id="ARBA00051784"/>
    </source>
</evidence>
<dbReference type="FunFam" id="3.90.226.10:FF:000023">
    <property type="entry name" value="Carboxyl-terminal processing protease"/>
    <property type="match status" value="1"/>
</dbReference>
<keyword evidence="14" id="KW-0449">Lipoprotein</keyword>
<evidence type="ECO:0000256" key="11">
    <source>
        <dbReference type="ARBA" id="ARBA00023136"/>
    </source>
</evidence>
<dbReference type="EC" id="3.4.21.102" evidence="17"/>
<dbReference type="Gene3D" id="3.30.750.44">
    <property type="match status" value="1"/>
</dbReference>
<dbReference type="AlphaFoldDB" id="A0ABD1QH46"/>
<name>A0ABD1QH46_9LAMI</name>
<dbReference type="Gene3D" id="2.30.42.10">
    <property type="match status" value="1"/>
</dbReference>
<evidence type="ECO:0000256" key="2">
    <source>
        <dbReference type="ARBA" id="ARBA00004609"/>
    </source>
</evidence>
<dbReference type="Pfam" id="PF07983">
    <property type="entry name" value="X8"/>
    <property type="match status" value="1"/>
</dbReference>
<evidence type="ECO:0000256" key="16">
    <source>
        <dbReference type="ARBA" id="ARBA00060065"/>
    </source>
</evidence>
<comment type="caution">
    <text evidence="20">The sequence shown here is derived from an EMBL/GenBank/DDBJ whole genome shotgun (WGS) entry which is preliminary data.</text>
</comment>
<evidence type="ECO:0000259" key="19">
    <source>
        <dbReference type="PROSITE" id="PS50106"/>
    </source>
</evidence>
<dbReference type="InterPro" id="IPR041489">
    <property type="entry name" value="PDZ_6"/>
</dbReference>
<feature type="domain" description="PDZ" evidence="19">
    <location>
        <begin position="197"/>
        <end position="267"/>
    </location>
</feature>
<dbReference type="GO" id="GO:0009506">
    <property type="term" value="C:plasmodesma"/>
    <property type="evidence" value="ECO:0007669"/>
    <property type="project" value="UniProtKB-ARBA"/>
</dbReference>
<dbReference type="Gene3D" id="3.90.226.10">
    <property type="entry name" value="2-enoyl-CoA Hydratase, Chain A, domain 1"/>
    <property type="match status" value="1"/>
</dbReference>
<keyword evidence="11" id="KW-0472">Membrane</keyword>
<proteinExistence type="inferred from homology"/>
<keyword evidence="9" id="KW-0720">Serine protease</keyword>
<dbReference type="GO" id="GO:0004252">
    <property type="term" value="F:serine-type endopeptidase activity"/>
    <property type="evidence" value="ECO:0007669"/>
    <property type="project" value="UniProtKB-EC"/>
</dbReference>
<dbReference type="InterPro" id="IPR004447">
    <property type="entry name" value="Peptidase_S41A"/>
</dbReference>
<dbReference type="CDD" id="cd07560">
    <property type="entry name" value="Peptidase_S41_CPP"/>
    <property type="match status" value="1"/>
</dbReference>
<keyword evidence="6" id="KW-0645">Protease</keyword>
<feature type="compositionally biased region" description="Low complexity" evidence="18">
    <location>
        <begin position="685"/>
        <end position="696"/>
    </location>
</feature>
<dbReference type="PROSITE" id="PS50106">
    <property type="entry name" value="PDZ"/>
    <property type="match status" value="1"/>
</dbReference>
<reference evidence="21" key="1">
    <citation type="submission" date="2024-07" db="EMBL/GenBank/DDBJ databases">
        <title>Two chromosome-level genome assemblies of Korean endemic species Abeliophyllum distichum and Forsythia ovata (Oleaceae).</title>
        <authorList>
            <person name="Jang H."/>
        </authorList>
    </citation>
    <scope>NUCLEOTIDE SEQUENCE [LARGE SCALE GENOMIC DNA]</scope>
</reference>
<dbReference type="GO" id="GO:0005886">
    <property type="term" value="C:plasma membrane"/>
    <property type="evidence" value="ECO:0007669"/>
    <property type="project" value="UniProtKB-SubCell"/>
</dbReference>
<accession>A0ABD1QH46</accession>
<evidence type="ECO:0000256" key="3">
    <source>
        <dbReference type="ARBA" id="ARBA00009179"/>
    </source>
</evidence>
<dbReference type="SUPFAM" id="SSF52096">
    <property type="entry name" value="ClpP/crotonase"/>
    <property type="match status" value="1"/>
</dbReference>
<keyword evidence="13" id="KW-0325">Glycoprotein</keyword>
<feature type="region of interest" description="Disordered" evidence="18">
    <location>
        <begin position="1"/>
        <end position="25"/>
    </location>
</feature>
<evidence type="ECO:0000256" key="12">
    <source>
        <dbReference type="ARBA" id="ARBA00023157"/>
    </source>
</evidence>
<keyword evidence="10" id="KW-0793">Thylakoid</keyword>
<keyword evidence="21" id="KW-1185">Reference proteome</keyword>
<dbReference type="InterPro" id="IPR036034">
    <property type="entry name" value="PDZ_sf"/>
</dbReference>
<keyword evidence="5" id="KW-0336">GPI-anchor</keyword>
<dbReference type="InterPro" id="IPR012946">
    <property type="entry name" value="X8"/>
</dbReference>
<dbReference type="GO" id="GO:0098552">
    <property type="term" value="C:side of membrane"/>
    <property type="evidence" value="ECO:0007669"/>
    <property type="project" value="UniProtKB-KW"/>
</dbReference>
<evidence type="ECO:0000313" key="20">
    <source>
        <dbReference type="EMBL" id="KAL2475072.1"/>
    </source>
</evidence>
<dbReference type="FunFam" id="1.20.58.1040:FF:000001">
    <property type="entry name" value="Glucan endo-1,3-beta-glucosidase 4"/>
    <property type="match status" value="1"/>
</dbReference>
<evidence type="ECO:0000256" key="1">
    <source>
        <dbReference type="ARBA" id="ARBA00004456"/>
    </source>
</evidence>
<evidence type="ECO:0000313" key="21">
    <source>
        <dbReference type="Proteomes" id="UP001604336"/>
    </source>
</evidence>
<comment type="similarity">
    <text evidence="3">Belongs to the peptidase S41A family.</text>
</comment>
<organism evidence="20 21">
    <name type="scientific">Abeliophyllum distichum</name>
    <dbReference type="NCBI Taxonomy" id="126358"/>
    <lineage>
        <taxon>Eukaryota</taxon>
        <taxon>Viridiplantae</taxon>
        <taxon>Streptophyta</taxon>
        <taxon>Embryophyta</taxon>
        <taxon>Tracheophyta</taxon>
        <taxon>Spermatophyta</taxon>
        <taxon>Magnoliopsida</taxon>
        <taxon>eudicotyledons</taxon>
        <taxon>Gunneridae</taxon>
        <taxon>Pentapetalae</taxon>
        <taxon>asterids</taxon>
        <taxon>lamiids</taxon>
        <taxon>Lamiales</taxon>
        <taxon>Oleaceae</taxon>
        <taxon>Forsythieae</taxon>
        <taxon>Abeliophyllum</taxon>
    </lineage>
</organism>
<dbReference type="GO" id="GO:0009543">
    <property type="term" value="C:chloroplast thylakoid lumen"/>
    <property type="evidence" value="ECO:0007669"/>
    <property type="project" value="UniProtKB-SubCell"/>
</dbReference>
<dbReference type="Gene3D" id="1.20.58.1040">
    <property type="match status" value="1"/>
</dbReference>
<gene>
    <name evidence="20" type="ORF">Adt_35808</name>
</gene>
<evidence type="ECO:0000256" key="13">
    <source>
        <dbReference type="ARBA" id="ARBA00023180"/>
    </source>
</evidence>
<dbReference type="NCBIfam" id="TIGR00225">
    <property type="entry name" value="prc"/>
    <property type="match status" value="1"/>
</dbReference>
<evidence type="ECO:0000256" key="7">
    <source>
        <dbReference type="ARBA" id="ARBA00022729"/>
    </source>
</evidence>
<evidence type="ECO:0000256" key="5">
    <source>
        <dbReference type="ARBA" id="ARBA00022622"/>
    </source>
</evidence>
<dbReference type="SUPFAM" id="SSF50156">
    <property type="entry name" value="PDZ domain-like"/>
    <property type="match status" value="1"/>
</dbReference>
<dbReference type="InterPro" id="IPR005151">
    <property type="entry name" value="Tail-specific_protease"/>
</dbReference>
<dbReference type="SMART" id="SM00228">
    <property type="entry name" value="PDZ"/>
    <property type="match status" value="1"/>
</dbReference>
<keyword evidence="4" id="KW-1003">Cell membrane</keyword>
<keyword evidence="7" id="KW-0732">Signal</keyword>
<evidence type="ECO:0000256" key="4">
    <source>
        <dbReference type="ARBA" id="ARBA00022475"/>
    </source>
</evidence>
<keyword evidence="12" id="KW-1015">Disulfide bond</keyword>
<dbReference type="Proteomes" id="UP001604336">
    <property type="component" value="Unassembled WGS sequence"/>
</dbReference>
<comment type="subcellular location">
    <subcellularLocation>
        <location evidence="2">Cell membrane</location>
        <topology evidence="2">Lipid-anchor</topology>
        <topology evidence="2">GPI-anchor</topology>
    </subcellularLocation>
    <subcellularLocation>
        <location evidence="1">Plastid</location>
        <location evidence="1">Chloroplast thylakoid lumen</location>
    </subcellularLocation>
</comment>
<dbReference type="CDD" id="cd06782">
    <property type="entry name" value="cpPDZ_CPP-like"/>
    <property type="match status" value="1"/>
</dbReference>
<feature type="compositionally biased region" description="Polar residues" evidence="18">
    <location>
        <begin position="651"/>
        <end position="663"/>
    </location>
</feature>
<dbReference type="FunFam" id="3.30.750.44:FF:000002">
    <property type="entry name" value="carboxyl-terminal-processing peptidase 2, chloroplastic"/>
    <property type="match status" value="1"/>
</dbReference>
<sequence>MRLLLCNTSSPLQPPPQPPLPPPPTKPLLTAVCRQLKTLTFSSNSNSSREIRKLAQVLSTSGISIALSLGLVFSSPSNSTALDSFPSISSSSISLAELDSLKEESHCREEDMTNADLTAPVPETMTNEEIVEEAWQIVNDSFLDTGRHRWSPDTWLKKKEDILSTSIQTRSKAHEIIRRMLASLGDPYTRFLSPSEFSKMARYDMTGIGINIREIPDDDGAMKLKVLGLILDGPAHSAGVRQGDELLSVNGVDLKGKSAFEASSLLQGPSETFVNVTIKHGNCGPIQSIRVQRQSIAKTPVFYRLEQVKNGSSSVGYVRLKEFNALAKKDLVTAMKRLQDMGASYLVLDLRDNLGGLVQAGIEIAKLFLNEGETVTYTVGRDPQYMKNIISDTSPLFTAPVIVLVNKNTASASEIVATALHDNCRAVLVGERTYGKGLIQSVFELHDGSGVVVTVGKYATPNHVDINGNGVEPDFRNLPDISTAERRASEAIKETKKLDYQENQIIFSSSESATQRDTTPGDVPIVNPTMPGTTPIVNPTMPGTTPIVNPTSPPLPPSPATTTGPTIPAPASSGGSWCIASTSASQTALQVALDYACGYGGADCSAIQQGASCYDPNTLRDHASYAFNNYYQKNPIPTSCVFGGTAQPTNTDPSSGNCRYASSTTTPTTPPTVPTTPPTFPTTPPSITTPVTPYTPGEGGGYGSEPTGYDYGPTGTPNSAETIGRNLQLLVTSNCLILLVAIANYL</sequence>
<comment type="catalytic activity">
    <reaction evidence="15">
        <text>The enzyme shows specific recognition of a C-terminal tripeptide, Xaa-Yaa-Zaa, in which Xaa is preferably Ala or Leu, Yaa is preferably Ala or Tyr, and Zaa is preferably Ala, but then cleaves at a variable distance from the C-terminus. A typical cleavage is -Ala-Ala-|-Arg-Ala-Ala-Lys-Glu-Asn-Tyr-Ala-Leu-Ala-Ala.</text>
        <dbReference type="EC" id="3.4.21.102"/>
    </reaction>
</comment>
<evidence type="ECO:0000256" key="18">
    <source>
        <dbReference type="SAM" id="MobiDB-lite"/>
    </source>
</evidence>
<dbReference type="SMART" id="SM00245">
    <property type="entry name" value="TSPc"/>
    <property type="match status" value="1"/>
</dbReference>
<evidence type="ECO:0000256" key="17">
    <source>
        <dbReference type="ARBA" id="ARBA00066637"/>
    </source>
</evidence>
<evidence type="ECO:0000256" key="10">
    <source>
        <dbReference type="ARBA" id="ARBA00023078"/>
    </source>
</evidence>
<dbReference type="EMBL" id="JBFOLK010000011">
    <property type="protein sequence ID" value="KAL2475072.1"/>
    <property type="molecule type" value="Genomic_DNA"/>
</dbReference>
<dbReference type="InterPro" id="IPR001478">
    <property type="entry name" value="PDZ"/>
</dbReference>
<comment type="function">
    <text evidence="16">Protease involved in the C-terminal processing of the chloroplastic D1 protein of photosystem II. This proteolytic processing is necessary to allow the light-driven assembly of the tetranuclear manganese cluster, which is responsible for photosynthetic water oxidation.</text>
</comment>
<feature type="region of interest" description="Disordered" evidence="18">
    <location>
        <begin position="552"/>
        <end position="573"/>
    </location>
</feature>
<feature type="compositionally biased region" description="Pro residues" evidence="18">
    <location>
        <begin position="668"/>
        <end position="684"/>
    </location>
</feature>
<feature type="compositionally biased region" description="Pro residues" evidence="18">
    <location>
        <begin position="12"/>
        <end position="25"/>
    </location>
</feature>
<dbReference type="InterPro" id="IPR029045">
    <property type="entry name" value="ClpP/crotonase-like_dom_sf"/>
</dbReference>
<dbReference type="FunFam" id="2.30.42.10:FF:000146">
    <property type="entry name" value="Carboxyl-terminal-processing peptidase 1, chloroplastic"/>
    <property type="match status" value="1"/>
</dbReference>
<evidence type="ECO:0000256" key="6">
    <source>
        <dbReference type="ARBA" id="ARBA00022670"/>
    </source>
</evidence>
<feature type="compositionally biased region" description="Low complexity" evidence="18">
    <location>
        <begin position="560"/>
        <end position="573"/>
    </location>
</feature>
<dbReference type="Pfam" id="PF17820">
    <property type="entry name" value="PDZ_6"/>
    <property type="match status" value="1"/>
</dbReference>
<evidence type="ECO:0000256" key="9">
    <source>
        <dbReference type="ARBA" id="ARBA00022825"/>
    </source>
</evidence>
<keyword evidence="8" id="KW-0378">Hydrolase</keyword>
<feature type="region of interest" description="Disordered" evidence="18">
    <location>
        <begin position="651"/>
        <end position="706"/>
    </location>
</feature>
<feature type="compositionally biased region" description="Polar residues" evidence="18">
    <location>
        <begin position="1"/>
        <end position="10"/>
    </location>
</feature>
<evidence type="ECO:0000256" key="14">
    <source>
        <dbReference type="ARBA" id="ARBA00023288"/>
    </source>
</evidence>
<dbReference type="SMART" id="SM00768">
    <property type="entry name" value="X8"/>
    <property type="match status" value="1"/>
</dbReference>
<protein>
    <recommendedName>
        <fullName evidence="17">C-terminal processing peptidase</fullName>
        <ecNumber evidence="17">3.4.21.102</ecNumber>
    </recommendedName>
</protein>
<dbReference type="PANTHER" id="PTHR32060">
    <property type="entry name" value="TAIL-SPECIFIC PROTEASE"/>
    <property type="match status" value="1"/>
</dbReference>
<dbReference type="Pfam" id="PF03572">
    <property type="entry name" value="Peptidase_S41"/>
    <property type="match status" value="1"/>
</dbReference>
<dbReference type="GO" id="GO:0006508">
    <property type="term" value="P:proteolysis"/>
    <property type="evidence" value="ECO:0007669"/>
    <property type="project" value="UniProtKB-KW"/>
</dbReference>